<dbReference type="AlphaFoldDB" id="A0A099I4K1"/>
<dbReference type="SUPFAM" id="SSF141868">
    <property type="entry name" value="EAL domain-like"/>
    <property type="match status" value="1"/>
</dbReference>
<dbReference type="EMBL" id="JQIF01000063">
    <property type="protein sequence ID" value="KGJ52526.1"/>
    <property type="molecule type" value="Genomic_DNA"/>
</dbReference>
<dbReference type="PANTHER" id="PTHR33121:SF70">
    <property type="entry name" value="SIGNALING PROTEIN YKOW"/>
    <property type="match status" value="1"/>
</dbReference>
<accession>A0A099I4K1</accession>
<dbReference type="InterPro" id="IPR001633">
    <property type="entry name" value="EAL_dom"/>
</dbReference>
<comment type="caution">
    <text evidence="3">The sequence shown here is derived from an EMBL/GenBank/DDBJ whole genome shotgun (WGS) entry which is preliminary data.</text>
</comment>
<dbReference type="SMART" id="SM00267">
    <property type="entry name" value="GGDEF"/>
    <property type="match status" value="1"/>
</dbReference>
<evidence type="ECO:0000259" key="1">
    <source>
        <dbReference type="PROSITE" id="PS50883"/>
    </source>
</evidence>
<dbReference type="Pfam" id="PF00990">
    <property type="entry name" value="GGDEF"/>
    <property type="match status" value="1"/>
</dbReference>
<evidence type="ECO:0000313" key="3">
    <source>
        <dbReference type="EMBL" id="KGJ52526.1"/>
    </source>
</evidence>
<dbReference type="PANTHER" id="PTHR33121">
    <property type="entry name" value="CYCLIC DI-GMP PHOSPHODIESTERASE PDEF"/>
    <property type="match status" value="1"/>
</dbReference>
<sequence length="467" mass="54132">MRHMELIPDDLQCASVLLFMLLLLIVAFLAGAYLANRGAWPGIFLHDPLTKGMKPVQFQNRVKRLLDKKPAIAATLVLLNIEHFQRINHRYGMQLGDEVLCQVYKVLCRHLDANEFMAREEGDSFFLFLLTQDTSLLQNRIDEIQKDIHKQTENLQPIIRLRQGACLVDGTQKDVHLLINRAKLALRQYVSGKGCVFYDAALMEAVRREELLNSLFASSLRQHEFQLYLQPKITLKTNQCTHAEALVRWHHPRFGNICPSAFIPVFEKNGYIMELDRYMFEEVCRYLQTRNAAKKEKLMISINISRRHFQNPAFLEEYAEIKERYGIVDGQIELELTESVFFNEEQIALVKQAVFRMHQLGFRCSLDDFGSGFSSLGLLKSFDVDAIKLDRIFFEDIAQKKAQDILCCLIELAHRLHIQVVAEGIETEEQLDFLRTTTCDMVQGYYYARPLPAAEYTAWLEQFHSVE</sequence>
<name>A0A099I4K1_CLOIN</name>
<dbReference type="InterPro" id="IPR035919">
    <property type="entry name" value="EAL_sf"/>
</dbReference>
<reference evidence="3 4" key="1">
    <citation type="submission" date="2014-08" db="EMBL/GenBank/DDBJ databases">
        <title>Clostridium innocuum, an unnegligible vancomycin-resistant pathogen causing extra-intestinal infections.</title>
        <authorList>
            <person name="Feng Y."/>
            <person name="Chiu C.-H."/>
        </authorList>
    </citation>
    <scope>NUCLEOTIDE SEQUENCE [LARGE SCALE GENOMIC DNA]</scope>
    <source>
        <strain evidence="3 4">AN88</strain>
    </source>
</reference>
<dbReference type="GO" id="GO:0071111">
    <property type="term" value="F:cyclic-guanylate-specific phosphodiesterase activity"/>
    <property type="evidence" value="ECO:0007669"/>
    <property type="project" value="InterPro"/>
</dbReference>
<proteinExistence type="predicted"/>
<dbReference type="SUPFAM" id="SSF55073">
    <property type="entry name" value="Nucleotide cyclase"/>
    <property type="match status" value="1"/>
</dbReference>
<feature type="domain" description="GGDEF" evidence="2">
    <location>
        <begin position="72"/>
        <end position="201"/>
    </location>
</feature>
<evidence type="ECO:0000313" key="4">
    <source>
        <dbReference type="Proteomes" id="UP000030008"/>
    </source>
</evidence>
<dbReference type="Gene3D" id="3.20.20.450">
    <property type="entry name" value="EAL domain"/>
    <property type="match status" value="1"/>
</dbReference>
<feature type="domain" description="EAL" evidence="1">
    <location>
        <begin position="209"/>
        <end position="464"/>
    </location>
</feature>
<dbReference type="InterPro" id="IPR043128">
    <property type="entry name" value="Rev_trsase/Diguanyl_cyclase"/>
</dbReference>
<dbReference type="Proteomes" id="UP000030008">
    <property type="component" value="Unassembled WGS sequence"/>
</dbReference>
<dbReference type="Pfam" id="PF00563">
    <property type="entry name" value="EAL"/>
    <property type="match status" value="1"/>
</dbReference>
<dbReference type="InterPro" id="IPR050706">
    <property type="entry name" value="Cyclic-di-GMP_PDE-like"/>
</dbReference>
<dbReference type="CDD" id="cd01948">
    <property type="entry name" value="EAL"/>
    <property type="match status" value="1"/>
</dbReference>
<dbReference type="SMART" id="SM00052">
    <property type="entry name" value="EAL"/>
    <property type="match status" value="1"/>
</dbReference>
<protein>
    <submittedName>
        <fullName evidence="3">Diguanylate cyclase</fullName>
    </submittedName>
</protein>
<dbReference type="NCBIfam" id="TIGR00254">
    <property type="entry name" value="GGDEF"/>
    <property type="match status" value="1"/>
</dbReference>
<dbReference type="InterPro" id="IPR029787">
    <property type="entry name" value="Nucleotide_cyclase"/>
</dbReference>
<dbReference type="PROSITE" id="PS50883">
    <property type="entry name" value="EAL"/>
    <property type="match status" value="1"/>
</dbReference>
<dbReference type="InterPro" id="IPR000160">
    <property type="entry name" value="GGDEF_dom"/>
</dbReference>
<dbReference type="PROSITE" id="PS50887">
    <property type="entry name" value="GGDEF"/>
    <property type="match status" value="1"/>
</dbReference>
<gene>
    <name evidence="3" type="ORF">CIAN88_14145</name>
</gene>
<dbReference type="Gene3D" id="3.30.70.270">
    <property type="match status" value="1"/>
</dbReference>
<organism evidence="3 4">
    <name type="scientific">Clostridium innocuum</name>
    <dbReference type="NCBI Taxonomy" id="1522"/>
    <lineage>
        <taxon>Bacteria</taxon>
        <taxon>Bacillati</taxon>
        <taxon>Bacillota</taxon>
        <taxon>Clostridia</taxon>
        <taxon>Eubacteriales</taxon>
        <taxon>Clostridiaceae</taxon>
        <taxon>Clostridium</taxon>
    </lineage>
</organism>
<evidence type="ECO:0000259" key="2">
    <source>
        <dbReference type="PROSITE" id="PS50887"/>
    </source>
</evidence>
<dbReference type="RefSeq" id="WP_044906068.1">
    <property type="nucleotide sequence ID" value="NZ_JQIF01000063.1"/>
</dbReference>